<reference evidence="2 3" key="1">
    <citation type="journal article" date="2024" name="Ann. Entomol. Soc. Am.">
        <title>Genomic analyses of the southern and eastern yellowjacket wasps (Hymenoptera: Vespidae) reveal evolutionary signatures of social life.</title>
        <authorList>
            <person name="Catto M.A."/>
            <person name="Caine P.B."/>
            <person name="Orr S.E."/>
            <person name="Hunt B.G."/>
            <person name="Goodisman M.A.D."/>
        </authorList>
    </citation>
    <scope>NUCLEOTIDE SEQUENCE [LARGE SCALE GENOMIC DNA]</scope>
    <source>
        <strain evidence="2">233</strain>
        <tissue evidence="2">Head and thorax</tissue>
    </source>
</reference>
<evidence type="ECO:0000313" key="3">
    <source>
        <dbReference type="Proteomes" id="UP001607302"/>
    </source>
</evidence>
<dbReference type="EMBL" id="JAUDFV010000064">
    <property type="protein sequence ID" value="KAL2735208.1"/>
    <property type="molecule type" value="Genomic_DNA"/>
</dbReference>
<evidence type="ECO:0000313" key="2">
    <source>
        <dbReference type="EMBL" id="KAL2735208.1"/>
    </source>
</evidence>
<keyword evidence="3" id="KW-1185">Reference proteome</keyword>
<feature type="region of interest" description="Disordered" evidence="1">
    <location>
        <begin position="41"/>
        <end position="75"/>
    </location>
</feature>
<dbReference type="Proteomes" id="UP001607302">
    <property type="component" value="Unassembled WGS sequence"/>
</dbReference>
<comment type="caution">
    <text evidence="2">The sequence shown here is derived from an EMBL/GenBank/DDBJ whole genome shotgun (WGS) entry which is preliminary data.</text>
</comment>
<dbReference type="AlphaFoldDB" id="A0ABD2BQZ2"/>
<proteinExistence type="predicted"/>
<accession>A0ABD2BQZ2</accession>
<evidence type="ECO:0000256" key="1">
    <source>
        <dbReference type="SAM" id="MobiDB-lite"/>
    </source>
</evidence>
<sequence length="75" mass="8859">MHLFRFRLNSNKYIESHASRMSHLRYDLQFTYSHVDHFTPAKGLSDRKKRSSRLEQKGAHAGLQEKIAGKEEEEK</sequence>
<protein>
    <submittedName>
        <fullName evidence="2">Uncharacterized protein</fullName>
    </submittedName>
</protein>
<name>A0ABD2BQZ2_VESSQ</name>
<organism evidence="2 3">
    <name type="scientific">Vespula squamosa</name>
    <name type="common">Southern yellow jacket</name>
    <name type="synonym">Wasp</name>
    <dbReference type="NCBI Taxonomy" id="30214"/>
    <lineage>
        <taxon>Eukaryota</taxon>
        <taxon>Metazoa</taxon>
        <taxon>Ecdysozoa</taxon>
        <taxon>Arthropoda</taxon>
        <taxon>Hexapoda</taxon>
        <taxon>Insecta</taxon>
        <taxon>Pterygota</taxon>
        <taxon>Neoptera</taxon>
        <taxon>Endopterygota</taxon>
        <taxon>Hymenoptera</taxon>
        <taxon>Apocrita</taxon>
        <taxon>Aculeata</taxon>
        <taxon>Vespoidea</taxon>
        <taxon>Vespidae</taxon>
        <taxon>Vespinae</taxon>
        <taxon>Vespula</taxon>
    </lineage>
</organism>
<gene>
    <name evidence="2" type="ORF">V1478_002848</name>
</gene>